<sequence>MIPSLRETASAQALQHRFCHHPQCAIELNVGINAVNGPGMDTFPS</sequence>
<feature type="non-terminal residue" evidence="1">
    <location>
        <position position="45"/>
    </location>
</feature>
<protein>
    <submittedName>
        <fullName evidence="1">Uncharacterized protein</fullName>
    </submittedName>
</protein>
<organism evidence="1 2">
    <name type="scientific">Escherichia coli</name>
    <dbReference type="NCBI Taxonomy" id="562"/>
    <lineage>
        <taxon>Bacteria</taxon>
        <taxon>Pseudomonadati</taxon>
        <taxon>Pseudomonadota</taxon>
        <taxon>Gammaproteobacteria</taxon>
        <taxon>Enterobacterales</taxon>
        <taxon>Enterobacteriaceae</taxon>
        <taxon>Escherichia</taxon>
    </lineage>
</organism>
<dbReference type="AlphaFoldDB" id="A0AAD2JTF2"/>
<accession>A0AAD2JTF2</accession>
<reference evidence="1" key="1">
    <citation type="submission" date="2023-10" db="EMBL/GenBank/DDBJ databases">
        <authorList>
            <person name="Leclercq S."/>
        </authorList>
    </citation>
    <scope>NUCLEOTIDE SEQUENCE</scope>
    <source>
        <strain evidence="1">F848</strain>
    </source>
</reference>
<evidence type="ECO:0000313" key="1">
    <source>
        <dbReference type="EMBL" id="CAK1218064.1"/>
    </source>
</evidence>
<proteinExistence type="predicted"/>
<dbReference type="Proteomes" id="UP001190091">
    <property type="component" value="Unassembled WGS sequence"/>
</dbReference>
<name>A0AAD2JTF2_ECOLX</name>
<gene>
    <name evidence="1" type="ORF">FGAF848_53940</name>
</gene>
<evidence type="ECO:0000313" key="2">
    <source>
        <dbReference type="Proteomes" id="UP001190091"/>
    </source>
</evidence>
<comment type="caution">
    <text evidence="1">The sequence shown here is derived from an EMBL/GenBank/DDBJ whole genome shotgun (WGS) entry which is preliminary data.</text>
</comment>
<dbReference type="EMBL" id="CAUZHL010000024">
    <property type="protein sequence ID" value="CAK1218064.1"/>
    <property type="molecule type" value="Genomic_DNA"/>
</dbReference>